<sequence>MARGSGRADTWLIVLGQSSQALGMGGISLFLPLIREDLGLSFAQAGQLAAAATLVYALMQVPAGWLTDRYSPKKLFCAGVLGTNAMSLAFAVVHPYGWLLAVQAVSGLFRSLIFAPGMMLIREQFPADRKATAMGLYVAGGFASSVLLNILGPLAVGPLGWRWLFVIFGGTGVLWALLYHRVGTDPHREPGAFPRLAEVRRLFGHPALWLIGVIQFARLATAQGLAFWLPSYLVAEHAMSLAGAGAIAATSALITAPSNLLGGWLSDRLGRPLLVIAVALTALCASLAVLPLVGGVLPLLAVIGVNALFVQLYFGPLFGVGLHYLGQRTAGFSSGFGNFCANAGGFAAISALGTIKDSTGSFTLGFQLLAGLYALALLAVLALTRTTPLTEGPVPPPAAAPAPASAARKQEPPAGAR</sequence>
<dbReference type="InterPro" id="IPR050382">
    <property type="entry name" value="MFS_Na/Anion_cotransporter"/>
</dbReference>
<dbReference type="PROSITE" id="PS50850">
    <property type="entry name" value="MFS"/>
    <property type="match status" value="1"/>
</dbReference>
<dbReference type="PANTHER" id="PTHR11662:SF399">
    <property type="entry name" value="FI19708P1-RELATED"/>
    <property type="match status" value="1"/>
</dbReference>
<dbReference type="EMBL" id="FPAB01000001">
    <property type="protein sequence ID" value="SFS38036.1"/>
    <property type="molecule type" value="Genomic_DNA"/>
</dbReference>
<dbReference type="Gene3D" id="1.20.1250.20">
    <property type="entry name" value="MFS general substrate transporter like domains"/>
    <property type="match status" value="2"/>
</dbReference>
<evidence type="ECO:0000313" key="8">
    <source>
        <dbReference type="EMBL" id="SFS38036.1"/>
    </source>
</evidence>
<keyword evidence="4 6" id="KW-0472">Membrane</keyword>
<feature type="transmembrane region" description="Helical" evidence="6">
    <location>
        <begin position="75"/>
        <end position="93"/>
    </location>
</feature>
<evidence type="ECO:0000256" key="1">
    <source>
        <dbReference type="ARBA" id="ARBA00004651"/>
    </source>
</evidence>
<proteinExistence type="predicted"/>
<dbReference type="InterPro" id="IPR020846">
    <property type="entry name" value="MFS_dom"/>
</dbReference>
<reference evidence="9" key="1">
    <citation type="submission" date="2016-10" db="EMBL/GenBank/DDBJ databases">
        <authorList>
            <person name="Varghese N."/>
            <person name="Submissions S."/>
        </authorList>
    </citation>
    <scope>NUCLEOTIDE SEQUENCE [LARGE SCALE GENOMIC DNA]</scope>
    <source>
        <strain evidence="9">CGMCC 4.7047</strain>
    </source>
</reference>
<dbReference type="Proteomes" id="UP000198873">
    <property type="component" value="Unassembled WGS sequence"/>
</dbReference>
<evidence type="ECO:0000256" key="3">
    <source>
        <dbReference type="ARBA" id="ARBA00022989"/>
    </source>
</evidence>
<evidence type="ECO:0000313" key="9">
    <source>
        <dbReference type="Proteomes" id="UP000198873"/>
    </source>
</evidence>
<feature type="transmembrane region" description="Helical" evidence="6">
    <location>
        <begin position="241"/>
        <end position="261"/>
    </location>
</feature>
<evidence type="ECO:0000256" key="5">
    <source>
        <dbReference type="SAM" id="MobiDB-lite"/>
    </source>
</evidence>
<dbReference type="Pfam" id="PF07690">
    <property type="entry name" value="MFS_1"/>
    <property type="match status" value="1"/>
</dbReference>
<organism evidence="8 9">
    <name type="scientific">Streptomyces harbinensis</name>
    <dbReference type="NCBI Taxonomy" id="1176198"/>
    <lineage>
        <taxon>Bacteria</taxon>
        <taxon>Bacillati</taxon>
        <taxon>Actinomycetota</taxon>
        <taxon>Actinomycetes</taxon>
        <taxon>Kitasatosporales</taxon>
        <taxon>Streptomycetaceae</taxon>
        <taxon>Streptomyces</taxon>
    </lineage>
</organism>
<feature type="transmembrane region" description="Helical" evidence="6">
    <location>
        <begin position="207"/>
        <end position="229"/>
    </location>
</feature>
<dbReference type="GO" id="GO:0005886">
    <property type="term" value="C:plasma membrane"/>
    <property type="evidence" value="ECO:0007669"/>
    <property type="project" value="UniProtKB-SubCell"/>
</dbReference>
<dbReference type="PANTHER" id="PTHR11662">
    <property type="entry name" value="SOLUTE CARRIER FAMILY 17"/>
    <property type="match status" value="1"/>
</dbReference>
<dbReference type="SUPFAM" id="SSF103473">
    <property type="entry name" value="MFS general substrate transporter"/>
    <property type="match status" value="1"/>
</dbReference>
<evidence type="ECO:0000256" key="4">
    <source>
        <dbReference type="ARBA" id="ARBA00023136"/>
    </source>
</evidence>
<gene>
    <name evidence="8" type="ORF">SAMN05444716_101425</name>
</gene>
<accession>A0A1I6PCX2</accession>
<dbReference type="RefSeq" id="WP_093841989.1">
    <property type="nucleotide sequence ID" value="NZ_FPAB01000001.1"/>
</dbReference>
<protein>
    <submittedName>
        <fullName evidence="8">Nitrate/nitrite transporter NarK</fullName>
    </submittedName>
</protein>
<dbReference type="InterPro" id="IPR011701">
    <property type="entry name" value="MFS"/>
</dbReference>
<comment type="subcellular location">
    <subcellularLocation>
        <location evidence="1">Cell membrane</location>
        <topology evidence="1">Multi-pass membrane protein</topology>
    </subcellularLocation>
</comment>
<keyword evidence="2 6" id="KW-0812">Transmembrane</keyword>
<feature type="transmembrane region" description="Helical" evidence="6">
    <location>
        <begin position="40"/>
        <end position="63"/>
    </location>
</feature>
<feature type="domain" description="Major facilitator superfamily (MFS) profile" evidence="7">
    <location>
        <begin position="9"/>
        <end position="388"/>
    </location>
</feature>
<feature type="transmembrane region" description="Helical" evidence="6">
    <location>
        <begin position="361"/>
        <end position="383"/>
    </location>
</feature>
<name>A0A1I6PCX2_9ACTN</name>
<feature type="transmembrane region" description="Helical" evidence="6">
    <location>
        <begin position="299"/>
        <end position="324"/>
    </location>
</feature>
<dbReference type="STRING" id="1176198.SAMN05444716_101425"/>
<feature type="transmembrane region" description="Helical" evidence="6">
    <location>
        <begin position="273"/>
        <end position="293"/>
    </location>
</feature>
<feature type="region of interest" description="Disordered" evidence="5">
    <location>
        <begin position="391"/>
        <end position="417"/>
    </location>
</feature>
<evidence type="ECO:0000256" key="6">
    <source>
        <dbReference type="SAM" id="Phobius"/>
    </source>
</evidence>
<dbReference type="GO" id="GO:0022857">
    <property type="term" value="F:transmembrane transporter activity"/>
    <property type="evidence" value="ECO:0007669"/>
    <property type="project" value="InterPro"/>
</dbReference>
<evidence type="ECO:0000259" key="7">
    <source>
        <dbReference type="PROSITE" id="PS50850"/>
    </source>
</evidence>
<feature type="transmembrane region" description="Helical" evidence="6">
    <location>
        <begin position="133"/>
        <end position="155"/>
    </location>
</feature>
<feature type="transmembrane region" description="Helical" evidence="6">
    <location>
        <begin position="336"/>
        <end position="355"/>
    </location>
</feature>
<feature type="transmembrane region" description="Helical" evidence="6">
    <location>
        <begin position="161"/>
        <end position="179"/>
    </location>
</feature>
<evidence type="ECO:0000256" key="2">
    <source>
        <dbReference type="ARBA" id="ARBA00022692"/>
    </source>
</evidence>
<keyword evidence="3 6" id="KW-1133">Transmembrane helix</keyword>
<feature type="transmembrane region" description="Helical" evidence="6">
    <location>
        <begin position="99"/>
        <end position="121"/>
    </location>
</feature>
<feature type="transmembrane region" description="Helical" evidence="6">
    <location>
        <begin position="12"/>
        <end position="34"/>
    </location>
</feature>
<dbReference type="InterPro" id="IPR036259">
    <property type="entry name" value="MFS_trans_sf"/>
</dbReference>
<dbReference type="AlphaFoldDB" id="A0A1I6PCX2"/>
<keyword evidence="9" id="KW-1185">Reference proteome</keyword>